<sequence length="492" mass="53932">MEQCSSSHEETMASDQLEGVNIWELMSRLHDDESYADSESLPYMSSFKAMATSTAQIGAKHTLELFNLNSVHESITTLQSSVLNVLYQRRPKSSNFLLEDQSTSYAARSPEKWSQDNICPSDGGPVLNSAKIPLCDFLADSFRRSLSFKLASHSGNNTLKDQDSETCDAETLFKGLADHPSNSSCSKVVRTSTSIFTSASAKLRKWFKVNKEALSLQKALKIKLKHIRTSLSVIPTPNLAPSEKTMDKYLDHSNGNGTCANLTEDSSSTSGSDDFSETINGSLCATGTSTKNTDDESGQSDDARFYGHSHSTEERSRWSRGCTSAGINSPSSWELEKIFASPVTTVVLYTTNLRTDIDAYEDSNAARAILISLMGADFNEKSVSKNPFFEQELKVALNLPVVQVPTVCIKGKYIPGIDNIMQLFKKGILNSLLLEALPDDFQPKASCMCRGGKFLICPVCRGKCKISRHIEGPVPCRHCSGTGLLKCPNCQK</sequence>
<dbReference type="PANTHER" id="PTHR45669">
    <property type="entry name" value="GLUTAREDOXIN DOMAIN-CONTAINING CYSTEINE-RICH PROTEIN CG12206-RELATED"/>
    <property type="match status" value="1"/>
</dbReference>
<accession>A0A8T2VFE1</accession>
<dbReference type="SUPFAM" id="SSF52833">
    <property type="entry name" value="Thioredoxin-like"/>
    <property type="match status" value="1"/>
</dbReference>
<evidence type="ECO:0000256" key="1">
    <source>
        <dbReference type="SAM" id="MobiDB-lite"/>
    </source>
</evidence>
<organism evidence="3 4">
    <name type="scientific">Ceratopteris richardii</name>
    <name type="common">Triangle waterfern</name>
    <dbReference type="NCBI Taxonomy" id="49495"/>
    <lineage>
        <taxon>Eukaryota</taxon>
        <taxon>Viridiplantae</taxon>
        <taxon>Streptophyta</taxon>
        <taxon>Embryophyta</taxon>
        <taxon>Tracheophyta</taxon>
        <taxon>Polypodiopsida</taxon>
        <taxon>Polypodiidae</taxon>
        <taxon>Polypodiales</taxon>
        <taxon>Pteridineae</taxon>
        <taxon>Pteridaceae</taxon>
        <taxon>Parkerioideae</taxon>
        <taxon>Ceratopteris</taxon>
    </lineage>
</organism>
<keyword evidence="4" id="KW-1185">Reference proteome</keyword>
<reference evidence="3" key="1">
    <citation type="submission" date="2021-08" db="EMBL/GenBank/DDBJ databases">
        <title>WGS assembly of Ceratopteris richardii.</title>
        <authorList>
            <person name="Marchant D.B."/>
            <person name="Chen G."/>
            <person name="Jenkins J."/>
            <person name="Shu S."/>
            <person name="Leebens-Mack J."/>
            <person name="Grimwood J."/>
            <person name="Schmutz J."/>
            <person name="Soltis P."/>
            <person name="Soltis D."/>
            <person name="Chen Z.-H."/>
        </authorList>
    </citation>
    <scope>NUCLEOTIDE SEQUENCE</scope>
    <source>
        <strain evidence="3">Whitten #5841</strain>
        <tissue evidence="3">Leaf</tissue>
    </source>
</reference>
<evidence type="ECO:0000313" key="4">
    <source>
        <dbReference type="Proteomes" id="UP000825935"/>
    </source>
</evidence>
<protein>
    <recommendedName>
        <fullName evidence="2">Glutaredoxin domain-containing protein</fullName>
    </recommendedName>
</protein>
<dbReference type="EMBL" id="CM035407">
    <property type="protein sequence ID" value="KAH7444666.1"/>
    <property type="molecule type" value="Genomic_DNA"/>
</dbReference>
<gene>
    <name evidence="3" type="ORF">KP509_02G087100</name>
</gene>
<dbReference type="PROSITE" id="PS51354">
    <property type="entry name" value="GLUTAREDOXIN_2"/>
    <property type="match status" value="1"/>
</dbReference>
<dbReference type="AlphaFoldDB" id="A0A8T2VFE1"/>
<feature type="compositionally biased region" description="Basic and acidic residues" evidence="1">
    <location>
        <begin position="301"/>
        <end position="310"/>
    </location>
</feature>
<name>A0A8T2VFE1_CERRI</name>
<dbReference type="InterPro" id="IPR036249">
    <property type="entry name" value="Thioredoxin-like_sf"/>
</dbReference>
<proteinExistence type="predicted"/>
<dbReference type="InterPro" id="IPR002109">
    <property type="entry name" value="Glutaredoxin"/>
</dbReference>
<dbReference type="PANTHER" id="PTHR45669:SF22">
    <property type="entry name" value="GLUTAREDOXIN DOMAIN-CONTAINING CYSTEINE-RICH PROTEIN CG12206-RELATED"/>
    <property type="match status" value="1"/>
</dbReference>
<dbReference type="Proteomes" id="UP000825935">
    <property type="component" value="Chromosome 2"/>
</dbReference>
<evidence type="ECO:0000313" key="3">
    <source>
        <dbReference type="EMBL" id="KAH7444666.1"/>
    </source>
</evidence>
<comment type="caution">
    <text evidence="3">The sequence shown here is derived from an EMBL/GenBank/DDBJ whole genome shotgun (WGS) entry which is preliminary data.</text>
</comment>
<feature type="region of interest" description="Disordered" evidence="1">
    <location>
        <begin position="286"/>
        <end position="310"/>
    </location>
</feature>
<feature type="domain" description="Glutaredoxin" evidence="2">
    <location>
        <begin position="346"/>
        <end position="414"/>
    </location>
</feature>
<dbReference type="Gene3D" id="3.40.30.10">
    <property type="entry name" value="Glutaredoxin"/>
    <property type="match status" value="1"/>
</dbReference>
<dbReference type="OrthoDB" id="423313at2759"/>
<dbReference type="Pfam" id="PF00462">
    <property type="entry name" value="Glutaredoxin"/>
    <property type="match status" value="1"/>
</dbReference>
<evidence type="ECO:0000259" key="2">
    <source>
        <dbReference type="Pfam" id="PF00462"/>
    </source>
</evidence>